<dbReference type="AlphaFoldDB" id="A0A6C2UMI6"/>
<protein>
    <recommendedName>
        <fullName evidence="3">Plasmid stabilization protein</fullName>
    </recommendedName>
</protein>
<sequence>MIQLVWTHTFARTARRFLKRTPHLRGEFEHTLRQLEEDPSHPKLRLHPLKGKLAGKHAVSLTYSHRIVLILALEDDQIILLDVGTHDQAYR</sequence>
<dbReference type="Pfam" id="PF15738">
    <property type="entry name" value="YafQ_toxin"/>
    <property type="match status" value="1"/>
</dbReference>
<evidence type="ECO:0008006" key="3">
    <source>
        <dbReference type="Google" id="ProtNLM"/>
    </source>
</evidence>
<reference evidence="1 2" key="1">
    <citation type="submission" date="2019-04" db="EMBL/GenBank/DDBJ databases">
        <authorList>
            <person name="Van Vliet M D."/>
        </authorList>
    </citation>
    <scope>NUCLEOTIDE SEQUENCE [LARGE SCALE GENOMIC DNA]</scope>
    <source>
        <strain evidence="1 2">F21</strain>
    </source>
</reference>
<evidence type="ECO:0000313" key="2">
    <source>
        <dbReference type="Proteomes" id="UP000346198"/>
    </source>
</evidence>
<proteinExistence type="predicted"/>
<dbReference type="InterPro" id="IPR004386">
    <property type="entry name" value="Toxin_YafQ-like"/>
</dbReference>
<dbReference type="InterPro" id="IPR035093">
    <property type="entry name" value="RelE/ParE_toxin_dom_sf"/>
</dbReference>
<dbReference type="Gene3D" id="3.30.2310.20">
    <property type="entry name" value="RelE-like"/>
    <property type="match status" value="1"/>
</dbReference>
<accession>A0A6C2UMI6</accession>
<gene>
    <name evidence="1" type="ORF">SCARR_03281</name>
</gene>
<dbReference type="SUPFAM" id="SSF143011">
    <property type="entry name" value="RelE-like"/>
    <property type="match status" value="1"/>
</dbReference>
<dbReference type="Proteomes" id="UP000346198">
    <property type="component" value="Unassembled WGS sequence"/>
</dbReference>
<keyword evidence="2" id="KW-1185">Reference proteome</keyword>
<organism evidence="1 2">
    <name type="scientific">Pontiella sulfatireligans</name>
    <dbReference type="NCBI Taxonomy" id="2750658"/>
    <lineage>
        <taxon>Bacteria</taxon>
        <taxon>Pseudomonadati</taxon>
        <taxon>Kiritimatiellota</taxon>
        <taxon>Kiritimatiellia</taxon>
        <taxon>Kiritimatiellales</taxon>
        <taxon>Pontiellaceae</taxon>
        <taxon>Pontiella</taxon>
    </lineage>
</organism>
<name>A0A6C2UMI6_9BACT</name>
<dbReference type="EMBL" id="CAAHFH010000002">
    <property type="protein sequence ID" value="VGO21209.1"/>
    <property type="molecule type" value="Genomic_DNA"/>
</dbReference>
<dbReference type="RefSeq" id="WP_136062692.1">
    <property type="nucleotide sequence ID" value="NZ_CAAHFH010000002.1"/>
</dbReference>
<evidence type="ECO:0000313" key="1">
    <source>
        <dbReference type="EMBL" id="VGO21209.1"/>
    </source>
</evidence>